<evidence type="ECO:0000313" key="2">
    <source>
        <dbReference type="Proteomes" id="UP001262889"/>
    </source>
</evidence>
<gene>
    <name evidence="1" type="ORF">RM553_19085</name>
</gene>
<sequence>MIEEIKFNLDKISDFWTHYLWDYQKCRNEINFDKEDIKTTSFGNLMSYLGDTLEVIENNTETDNFQSAFSYHIGLLQAIYIQQDLILELLRIFGCNITKGQLYEDGDYNINRNLRNELVGHPIRKKRIEHNGKKIEVLKSSVLMDIHSNSNEIAYSRYHINNNYSFEKLSYKIEDIINRHYSFLNTYLNEVIKKCKKILKGFRKRVENLQKVAETQSFETIVRLTEVDFEKILDSYYIYDPENLLESYRRRNEHIRYQNNVDQFLTDLNSWIAETLEEFEYAFKERIFDSKMTKPNDTVLKLFAENDETLIKTLAQTDIEKKVSYHYELGKLGHKRSYSDFQFFGGLLRDKCIENSKVISEINHMEKNLQNDLEYHSSLKLIRKFLNEK</sequence>
<dbReference type="RefSeq" id="WP_311536560.1">
    <property type="nucleotide sequence ID" value="NZ_JAVRHQ010000050.1"/>
</dbReference>
<proteinExistence type="predicted"/>
<evidence type="ECO:0000313" key="1">
    <source>
        <dbReference type="EMBL" id="MDT0644945.1"/>
    </source>
</evidence>
<name>A0ABU3CF09_9FLAO</name>
<organism evidence="1 2">
    <name type="scientific">Autumnicola tepida</name>
    <dbReference type="NCBI Taxonomy" id="3075595"/>
    <lineage>
        <taxon>Bacteria</taxon>
        <taxon>Pseudomonadati</taxon>
        <taxon>Bacteroidota</taxon>
        <taxon>Flavobacteriia</taxon>
        <taxon>Flavobacteriales</taxon>
        <taxon>Flavobacteriaceae</taxon>
        <taxon>Autumnicola</taxon>
    </lineage>
</organism>
<reference evidence="1 2" key="1">
    <citation type="submission" date="2023-09" db="EMBL/GenBank/DDBJ databases">
        <authorList>
            <person name="Rey-Velasco X."/>
        </authorList>
    </citation>
    <scope>NUCLEOTIDE SEQUENCE [LARGE SCALE GENOMIC DNA]</scope>
    <source>
        <strain evidence="1 2">F363</strain>
    </source>
</reference>
<dbReference type="EMBL" id="JAVRHQ010000050">
    <property type="protein sequence ID" value="MDT0644945.1"/>
    <property type="molecule type" value="Genomic_DNA"/>
</dbReference>
<protein>
    <submittedName>
        <fullName evidence="1">Uncharacterized protein</fullName>
    </submittedName>
</protein>
<accession>A0ABU3CF09</accession>
<dbReference type="Proteomes" id="UP001262889">
    <property type="component" value="Unassembled WGS sequence"/>
</dbReference>
<keyword evidence="2" id="KW-1185">Reference proteome</keyword>
<comment type="caution">
    <text evidence="1">The sequence shown here is derived from an EMBL/GenBank/DDBJ whole genome shotgun (WGS) entry which is preliminary data.</text>
</comment>